<protein>
    <submittedName>
        <fullName evidence="1">Uncharacterized protein</fullName>
    </submittedName>
</protein>
<name>A0A1G2CC91_9BACT</name>
<dbReference type="EMBL" id="MHLA01000025">
    <property type="protein sequence ID" value="OGY99013.1"/>
    <property type="molecule type" value="Genomic_DNA"/>
</dbReference>
<comment type="caution">
    <text evidence="1">The sequence shown here is derived from an EMBL/GenBank/DDBJ whole genome shotgun (WGS) entry which is preliminary data.</text>
</comment>
<proteinExistence type="predicted"/>
<dbReference type="Proteomes" id="UP000178880">
    <property type="component" value="Unassembled WGS sequence"/>
</dbReference>
<sequence>MLLFGLLLFIPGHPAKAACTLDRSRFAELRSIQENFSIDSLEKIRQELAIRKQLLHATIDCAIEEAANTQTNLEAFSGKDSYIQTFRAQLIGQLVNSASYYRAEKTKIDYLGLRGSREFAENVRDWRNNNYKLIAKDAANLVLWTDNQDLIEKARARMSAIEPTIGLAKIVDNEKVQVLWKDAQSHFEATTNHNRRATTALRERRSADEVLGLMKSSLEALAATYQKLLDISSAFSATP</sequence>
<dbReference type="STRING" id="1798650.A2945_04185"/>
<evidence type="ECO:0000313" key="1">
    <source>
        <dbReference type="EMBL" id="OGY99013.1"/>
    </source>
</evidence>
<evidence type="ECO:0000313" key="2">
    <source>
        <dbReference type="Proteomes" id="UP000178880"/>
    </source>
</evidence>
<gene>
    <name evidence="1" type="ORF">A2945_04185</name>
</gene>
<dbReference type="AlphaFoldDB" id="A0A1G2CC91"/>
<reference evidence="1 2" key="1">
    <citation type="journal article" date="2016" name="Nat. Commun.">
        <title>Thousands of microbial genomes shed light on interconnected biogeochemical processes in an aquifer system.</title>
        <authorList>
            <person name="Anantharaman K."/>
            <person name="Brown C.T."/>
            <person name="Hug L.A."/>
            <person name="Sharon I."/>
            <person name="Castelle C.J."/>
            <person name="Probst A.J."/>
            <person name="Thomas B.C."/>
            <person name="Singh A."/>
            <person name="Wilkins M.J."/>
            <person name="Karaoz U."/>
            <person name="Brodie E.L."/>
            <person name="Williams K.H."/>
            <person name="Hubbard S.S."/>
            <person name="Banfield J.F."/>
        </authorList>
    </citation>
    <scope>NUCLEOTIDE SEQUENCE [LARGE SCALE GENOMIC DNA]</scope>
</reference>
<organism evidence="1 2">
    <name type="scientific">Candidatus Liptonbacteria bacterium RIFCSPLOWO2_01_FULL_52_25</name>
    <dbReference type="NCBI Taxonomy" id="1798650"/>
    <lineage>
        <taxon>Bacteria</taxon>
        <taxon>Candidatus Liptoniibacteriota</taxon>
    </lineage>
</organism>
<accession>A0A1G2CC91</accession>